<dbReference type="InterPro" id="IPR042044">
    <property type="entry name" value="EXOC6PINT-1/Sec15/Tip20_C_dom2"/>
</dbReference>
<keyword evidence="3" id="KW-0268">Exocytosis</keyword>
<sequence length="1481" mass="166161">MAEFDIQQLVLVSDATNDAENLEHLGPTMKDVYRNNKMKPFLDQLGTFIRRKEMEIEKMCNSNYQEFVQSVDRLLKVRQNTVDLKDKIHRLNTDVQRAGTELSAKKRELIESKRILENIATATETLRTCVHFLDLANRVNVQVENRKYYSALRIVDEIQVVHLRSVIQFEFARHMQDCIPILQHAIKDAVTTEMKEWLFSIRGSQKAMGKLAMDRMSARQQRWRERSNKGLKLKTSHNVNSAVEAAVNEETEVDIMGADQFKLDFKPLYQCLHIYDELGQRTEFRTNYAEDRRAQAKLTLSSITSSFNLKDRNTDNFESLLQEVVGFFIIEHLILYSTTNFRTQSQLDELCDLVTNLLLRLLSEGLANCDDPDMFLKVKLLLMLYIQTMESYNYPVSKLNDLLLTLFRTYADQLETKFSANFHKLVDEDDYTPMVVENQDEFNLLQMSFRFKEDRRATRQGFPRTLPFSKVVPYCCEDIKQFVNQFYLFVEGFNQEQNEMDDLVKDSLDTLLIQHVHSVWLKKLESRNLSQISQIIINLEYFQTACGDFEQLLTESRSTSDTTKISLQATSLFRETRKNAEKRVSELVNSKIDDILELAEYDWLPAEIQDLHSTYLQELVSFLSIVMSATLQNLPDSIKTFVYYDALEHLASMLHNIFTDPSVKHINQNFVAVFDMDIRYLEDFVATLDNLNVVETFLPLRQLITLLLSENTEDYMDPQIRSQHYARVKAEDVTRMLEKLMTAPVAATTTQERTKRRSWGKVLEWGANAHSRKITKLHIAGAAAMRVVATTVLALSFAIGSAFSRKYPTSGLYNVDADVGLGDVKGTVAAFGDFNGDKFTDIITLSDEQTSFSIYLWDHALWKFSLLPTATVAIAQTPQPFIITNIVPGDFNHDGRLDLLVMGQADPVRNPKGELMMRIYLGNIDSGWDPEYVTVPSSTPQQPLTFDYNGDMQTDLLGYAFEGYQAGVSPLSVWRNVYTQGVPGKIFDVVPMNFTGEPGPACSLSDPHSSAFVDLNGDCLADIFLTCFDAAKNQHTYVVYVNNKDAGYSFGVSGLLPEGAGQVTFADIDGDGAIDLVVPACNAQGLCSIYVYYNQQIPLCTSKDQKECRKVTNLCTADPGFSFSVDPDHNTIPGAMVRFPLDNVLPEGQQLLLTDTAFKGTLPVTVHVGDYNLDGYPDLLVVSGTPGNNQKPSSATLLQSVLCTSNDVGCMPSAVAAKRRSFVKVTEGAGPLNSVQDVRAAAFLDLDEDGTVDIMLLRNANGQQAAGRAITMIHNNYFNDAFFLKTLASNGVSPTWSGQHDTKPAKAGAKPFGVNYPGATFKFTVLDTSGIKRANQVAQYPSSTYSKLTLPYSLFGLGRTNNYVEELFVGVTRNQPEHFTTYSGVIPNSQLIIIPYQAEDEKRPPASSGSSAAGTTAAGTEALAAENKGGPSEWTLELYIRPGDYVPWVFVVVATAIAILAGVVVGLNWMEKVIFRDMICF</sequence>
<dbReference type="Proteomes" id="UP000717515">
    <property type="component" value="Unassembled WGS sequence"/>
</dbReference>
<reference evidence="10" key="1">
    <citation type="submission" date="2021-07" db="EMBL/GenBank/DDBJ databases">
        <title>Draft genome of Mortierella alpina, strain LL118, isolated from an aspen leaf litter sample.</title>
        <authorList>
            <person name="Yang S."/>
            <person name="Vinatzer B.A."/>
        </authorList>
    </citation>
    <scope>NUCLEOTIDE SEQUENCE</scope>
    <source>
        <strain evidence="10">LL118</strain>
    </source>
</reference>
<dbReference type="InterPro" id="IPR007225">
    <property type="entry name" value="EXOC6/Sec15"/>
</dbReference>
<keyword evidence="6" id="KW-0812">Transmembrane</keyword>
<evidence type="ECO:0000256" key="1">
    <source>
        <dbReference type="ARBA" id="ARBA00007944"/>
    </source>
</evidence>
<evidence type="ECO:0000259" key="7">
    <source>
        <dbReference type="Pfam" id="PF04091"/>
    </source>
</evidence>
<dbReference type="GO" id="GO:0090522">
    <property type="term" value="P:vesicle tethering involved in exocytosis"/>
    <property type="evidence" value="ECO:0007669"/>
    <property type="project" value="InterPro"/>
</dbReference>
<keyword evidence="6" id="KW-1133">Transmembrane helix</keyword>
<dbReference type="Pfam" id="PF13517">
    <property type="entry name" value="FG-GAP_3"/>
    <property type="match status" value="2"/>
</dbReference>
<dbReference type="SUPFAM" id="SSF69318">
    <property type="entry name" value="Integrin alpha N-terminal domain"/>
    <property type="match status" value="2"/>
</dbReference>
<dbReference type="Pfam" id="PF04091">
    <property type="entry name" value="Sec15_C"/>
    <property type="match status" value="1"/>
</dbReference>
<accession>A0A9P8D2N4</accession>
<evidence type="ECO:0000256" key="3">
    <source>
        <dbReference type="ARBA" id="ARBA00022483"/>
    </source>
</evidence>
<keyword evidence="6" id="KW-0472">Membrane</keyword>
<proteinExistence type="inferred from homology"/>
<evidence type="ECO:0000259" key="8">
    <source>
        <dbReference type="Pfam" id="PF20651"/>
    </source>
</evidence>
<dbReference type="FunFam" id="1.20.58.670:FF:000002">
    <property type="entry name" value="Exocyst complex component"/>
    <property type="match status" value="1"/>
</dbReference>
<dbReference type="GO" id="GO:0016020">
    <property type="term" value="C:membrane"/>
    <property type="evidence" value="ECO:0007669"/>
    <property type="project" value="TreeGrafter"/>
</dbReference>
<feature type="domain" description="Exocyst complex component EXOC6/Sec15 N-terminal" evidence="8">
    <location>
        <begin position="44"/>
        <end position="213"/>
    </location>
</feature>
<dbReference type="InterPro" id="IPR057089">
    <property type="entry name" value="C2_TIP"/>
</dbReference>
<dbReference type="Gene3D" id="2.130.10.130">
    <property type="entry name" value="Integrin alpha, N-terminal"/>
    <property type="match status" value="2"/>
</dbReference>
<organism evidence="10 11">
    <name type="scientific">Mortierella alpina</name>
    <name type="common">Oleaginous fungus</name>
    <name type="synonym">Mortierella renispora</name>
    <dbReference type="NCBI Taxonomy" id="64518"/>
    <lineage>
        <taxon>Eukaryota</taxon>
        <taxon>Fungi</taxon>
        <taxon>Fungi incertae sedis</taxon>
        <taxon>Mucoromycota</taxon>
        <taxon>Mortierellomycotina</taxon>
        <taxon>Mortierellomycetes</taxon>
        <taxon>Mortierellales</taxon>
        <taxon>Mortierellaceae</taxon>
        <taxon>Mortierella</taxon>
    </lineage>
</organism>
<dbReference type="PANTHER" id="PTHR12702">
    <property type="entry name" value="SEC15"/>
    <property type="match status" value="1"/>
</dbReference>
<feature type="domain" description="Exocyst complex subunit EXOC6/Sec15 C-terminal" evidence="7">
    <location>
        <begin position="398"/>
        <end position="739"/>
    </location>
</feature>
<name>A0A9P8D2N4_MORAP</name>
<dbReference type="EMBL" id="JAIFTL010000005">
    <property type="protein sequence ID" value="KAG9327366.1"/>
    <property type="molecule type" value="Genomic_DNA"/>
</dbReference>
<feature type="domain" description="T-cell immunomodulatory protein TIP C2" evidence="9">
    <location>
        <begin position="1311"/>
        <end position="1402"/>
    </location>
</feature>
<dbReference type="Pfam" id="PF23122">
    <property type="entry name" value="C2_ITFG1"/>
    <property type="match status" value="1"/>
</dbReference>
<gene>
    <name evidence="10" type="ORF">KVV02_005942</name>
</gene>
<dbReference type="InterPro" id="IPR048359">
    <property type="entry name" value="EXOC6_Sec15_N"/>
</dbReference>
<dbReference type="Gene3D" id="1.10.357.30">
    <property type="entry name" value="Exocyst complex subunit Sec15 C-terminal domain, N-terminal subdomain"/>
    <property type="match status" value="1"/>
</dbReference>
<comment type="caution">
    <text evidence="10">The sequence shown here is derived from an EMBL/GenBank/DDBJ whole genome shotgun (WGS) entry which is preliminary data.</text>
</comment>
<dbReference type="GO" id="GO:0000145">
    <property type="term" value="C:exocyst"/>
    <property type="evidence" value="ECO:0007669"/>
    <property type="project" value="TreeGrafter"/>
</dbReference>
<evidence type="ECO:0000256" key="2">
    <source>
        <dbReference type="ARBA" id="ARBA00022448"/>
    </source>
</evidence>
<dbReference type="GO" id="GO:0006893">
    <property type="term" value="P:Golgi to plasma membrane transport"/>
    <property type="evidence" value="ECO:0007669"/>
    <property type="project" value="TreeGrafter"/>
</dbReference>
<dbReference type="InterPro" id="IPR042045">
    <property type="entry name" value="EXOC6/Sec15_C_dom1"/>
</dbReference>
<dbReference type="Pfam" id="PF20651">
    <property type="entry name" value="EXOC6_Sec15_N"/>
    <property type="match status" value="1"/>
</dbReference>
<evidence type="ECO:0000313" key="10">
    <source>
        <dbReference type="EMBL" id="KAG9327366.1"/>
    </source>
</evidence>
<dbReference type="GO" id="GO:0006886">
    <property type="term" value="P:intracellular protein transport"/>
    <property type="evidence" value="ECO:0007669"/>
    <property type="project" value="InterPro"/>
</dbReference>
<dbReference type="InterPro" id="IPR013517">
    <property type="entry name" value="FG-GAP"/>
</dbReference>
<dbReference type="Gene3D" id="1.20.58.670">
    <property type="entry name" value="Dsl1p vesicle tethering complex, Tip20p subunit, domain D"/>
    <property type="match status" value="1"/>
</dbReference>
<keyword evidence="4" id="KW-0732">Signal</keyword>
<feature type="transmembrane region" description="Helical" evidence="6">
    <location>
        <begin position="1445"/>
        <end position="1469"/>
    </location>
</feature>
<dbReference type="InterPro" id="IPR028994">
    <property type="entry name" value="Integrin_alpha_N"/>
</dbReference>
<evidence type="ECO:0000256" key="6">
    <source>
        <dbReference type="SAM" id="Phobius"/>
    </source>
</evidence>
<evidence type="ECO:0000256" key="5">
    <source>
        <dbReference type="ARBA" id="ARBA00023054"/>
    </source>
</evidence>
<evidence type="ECO:0000259" key="9">
    <source>
        <dbReference type="Pfam" id="PF23122"/>
    </source>
</evidence>
<dbReference type="InterPro" id="IPR046361">
    <property type="entry name" value="EXOC6/Sec15_C"/>
</dbReference>
<keyword evidence="2" id="KW-0813">Transport</keyword>
<evidence type="ECO:0000313" key="11">
    <source>
        <dbReference type="Proteomes" id="UP000717515"/>
    </source>
</evidence>
<dbReference type="PANTHER" id="PTHR12702:SF0">
    <property type="entry name" value="EXOCYST COMPLEX COMPONENT 6"/>
    <property type="match status" value="1"/>
</dbReference>
<evidence type="ECO:0000256" key="4">
    <source>
        <dbReference type="ARBA" id="ARBA00022729"/>
    </source>
</evidence>
<keyword evidence="5" id="KW-0175">Coiled coil</keyword>
<protein>
    <submittedName>
        <fullName evidence="10">Uncharacterized protein</fullName>
    </submittedName>
</protein>
<comment type="similarity">
    <text evidence="1">Belongs to the SEC15 family.</text>
</comment>